<sequence length="425" mass="47946">MSAGIPTVVLQSREWNKPPNVTNYPNNLAVVMIGTGSLIWMPLANCWGRAPVFFWSTLMGLLFTLGCLLTRDWETFYAMRALQAATQATGSTIGLVIIHDLFLFHEYARKIGIWYAFFLTSPFAGPLLGNFMIAGLGEWRPVLWLVFAFAATLLGLTLAFFDETKYNRFISVEKQPCRRGGFLERMTRVIGIWQLRHHEGYFDSVIESFWKLISICFKPIIPITVLTYGVIFMWSIGVNQSSAILLETPRIAGGYGLNPRAIGYIYFTPIVATIIGELFGHFYNDYIFRRYSKRHNNKVFPEVRLRATYPMAAIMIPGLILVGQTLEKHLHWVGIIFGWGLYQAGVMVVSVAIVAFIFDCYPEYPGEVSALVNFGRAMCGFVVGYFQQEWGDGQGFDVSFGLQGVVTVVCFGAVACVQRWGRKLR</sequence>
<dbReference type="Gene3D" id="1.20.1250.20">
    <property type="entry name" value="MFS general substrate transporter like domains"/>
    <property type="match status" value="1"/>
</dbReference>
<dbReference type="SUPFAM" id="SSF103473">
    <property type="entry name" value="MFS general substrate transporter"/>
    <property type="match status" value="1"/>
</dbReference>
<comment type="subcellular location">
    <subcellularLocation>
        <location evidence="1">Membrane</location>
        <topology evidence="1">Multi-pass membrane protein</topology>
    </subcellularLocation>
</comment>
<feature type="transmembrane region" description="Helical" evidence="5">
    <location>
        <begin position="332"/>
        <end position="358"/>
    </location>
</feature>
<feature type="transmembrane region" description="Helical" evidence="5">
    <location>
        <begin position="398"/>
        <end position="417"/>
    </location>
</feature>
<feature type="transmembrane region" description="Helical" evidence="5">
    <location>
        <begin position="215"/>
        <end position="236"/>
    </location>
</feature>
<protein>
    <submittedName>
        <fullName evidence="6">Putative MFS transporter</fullName>
    </submittedName>
</protein>
<evidence type="ECO:0000313" key="7">
    <source>
        <dbReference type="Proteomes" id="UP000240883"/>
    </source>
</evidence>
<dbReference type="EMBL" id="KZ678136">
    <property type="protein sequence ID" value="PSN66467.1"/>
    <property type="molecule type" value="Genomic_DNA"/>
</dbReference>
<evidence type="ECO:0000313" key="6">
    <source>
        <dbReference type="EMBL" id="PSN66467.1"/>
    </source>
</evidence>
<feature type="transmembrane region" description="Helical" evidence="5">
    <location>
        <begin position="264"/>
        <end position="286"/>
    </location>
</feature>
<organism evidence="6 7">
    <name type="scientific">Corynespora cassiicola Philippines</name>
    <dbReference type="NCBI Taxonomy" id="1448308"/>
    <lineage>
        <taxon>Eukaryota</taxon>
        <taxon>Fungi</taxon>
        <taxon>Dikarya</taxon>
        <taxon>Ascomycota</taxon>
        <taxon>Pezizomycotina</taxon>
        <taxon>Dothideomycetes</taxon>
        <taxon>Pleosporomycetidae</taxon>
        <taxon>Pleosporales</taxon>
        <taxon>Corynesporascaceae</taxon>
        <taxon>Corynespora</taxon>
    </lineage>
</organism>
<dbReference type="InterPro" id="IPR036259">
    <property type="entry name" value="MFS_trans_sf"/>
</dbReference>
<keyword evidence="7" id="KW-1185">Reference proteome</keyword>
<dbReference type="Proteomes" id="UP000240883">
    <property type="component" value="Unassembled WGS sequence"/>
</dbReference>
<dbReference type="InterPro" id="IPR011701">
    <property type="entry name" value="MFS"/>
</dbReference>
<evidence type="ECO:0000256" key="4">
    <source>
        <dbReference type="ARBA" id="ARBA00023136"/>
    </source>
</evidence>
<dbReference type="GO" id="GO:0022857">
    <property type="term" value="F:transmembrane transporter activity"/>
    <property type="evidence" value="ECO:0007669"/>
    <property type="project" value="InterPro"/>
</dbReference>
<dbReference type="AlphaFoldDB" id="A0A2T2NM08"/>
<name>A0A2T2NM08_CORCC</name>
<proteinExistence type="predicted"/>
<dbReference type="GO" id="GO:0005886">
    <property type="term" value="C:plasma membrane"/>
    <property type="evidence" value="ECO:0007669"/>
    <property type="project" value="TreeGrafter"/>
</dbReference>
<feature type="transmembrane region" description="Helical" evidence="5">
    <location>
        <begin position="52"/>
        <end position="71"/>
    </location>
</feature>
<dbReference type="STRING" id="1448308.A0A2T2NM08"/>
<dbReference type="PANTHER" id="PTHR23502">
    <property type="entry name" value="MAJOR FACILITATOR SUPERFAMILY"/>
    <property type="match status" value="1"/>
</dbReference>
<keyword evidence="3 5" id="KW-1133">Transmembrane helix</keyword>
<dbReference type="Pfam" id="PF07690">
    <property type="entry name" value="MFS_1"/>
    <property type="match status" value="1"/>
</dbReference>
<keyword evidence="4 5" id="KW-0472">Membrane</keyword>
<reference evidence="6 7" key="1">
    <citation type="journal article" date="2018" name="Front. Microbiol.">
        <title>Genome-Wide Analysis of Corynespora cassiicola Leaf Fall Disease Putative Effectors.</title>
        <authorList>
            <person name="Lopez D."/>
            <person name="Ribeiro S."/>
            <person name="Label P."/>
            <person name="Fumanal B."/>
            <person name="Venisse J.S."/>
            <person name="Kohler A."/>
            <person name="de Oliveira R.R."/>
            <person name="Labutti K."/>
            <person name="Lipzen A."/>
            <person name="Lail K."/>
            <person name="Bauer D."/>
            <person name="Ohm R.A."/>
            <person name="Barry K.W."/>
            <person name="Spatafora J."/>
            <person name="Grigoriev I.V."/>
            <person name="Martin F.M."/>
            <person name="Pujade-Renaud V."/>
        </authorList>
    </citation>
    <scope>NUCLEOTIDE SEQUENCE [LARGE SCALE GENOMIC DNA]</scope>
    <source>
        <strain evidence="6 7">Philippines</strain>
    </source>
</reference>
<accession>A0A2T2NM08</accession>
<feature type="transmembrane region" description="Helical" evidence="5">
    <location>
        <begin position="370"/>
        <end position="386"/>
    </location>
</feature>
<evidence type="ECO:0000256" key="1">
    <source>
        <dbReference type="ARBA" id="ARBA00004141"/>
    </source>
</evidence>
<keyword evidence="2 5" id="KW-0812">Transmembrane</keyword>
<gene>
    <name evidence="6" type="ORF">BS50DRAFT_495405</name>
</gene>
<evidence type="ECO:0000256" key="3">
    <source>
        <dbReference type="ARBA" id="ARBA00022989"/>
    </source>
</evidence>
<feature type="transmembrane region" description="Helical" evidence="5">
    <location>
        <begin position="142"/>
        <end position="161"/>
    </location>
</feature>
<feature type="transmembrane region" description="Helical" evidence="5">
    <location>
        <begin position="114"/>
        <end position="136"/>
    </location>
</feature>
<feature type="transmembrane region" description="Helical" evidence="5">
    <location>
        <begin position="307"/>
        <end position="326"/>
    </location>
</feature>
<dbReference type="PANTHER" id="PTHR23502:SF22">
    <property type="entry name" value="MAJOR FACILITATOR SUPERFAMILY (MFS) PROFILE DOMAIN-CONTAINING PROTEIN"/>
    <property type="match status" value="1"/>
</dbReference>
<evidence type="ECO:0000256" key="2">
    <source>
        <dbReference type="ARBA" id="ARBA00022692"/>
    </source>
</evidence>
<feature type="transmembrane region" description="Helical" evidence="5">
    <location>
        <begin position="24"/>
        <end position="43"/>
    </location>
</feature>
<evidence type="ECO:0000256" key="5">
    <source>
        <dbReference type="SAM" id="Phobius"/>
    </source>
</evidence>
<dbReference type="OrthoDB" id="2585655at2759"/>